<sequence length="40" mass="4455">METDSKVVRLPNGLIPALQLQAKQAKIARRGKSVTMGRYE</sequence>
<organism evidence="1 2">
    <name type="scientific">Comamonas odontotermitis</name>
    <dbReference type="NCBI Taxonomy" id="379895"/>
    <lineage>
        <taxon>Bacteria</taxon>
        <taxon>Pseudomonadati</taxon>
        <taxon>Pseudomonadota</taxon>
        <taxon>Betaproteobacteria</taxon>
        <taxon>Burkholderiales</taxon>
        <taxon>Comamonadaceae</taxon>
        <taxon>Comamonas</taxon>
    </lineage>
</organism>
<name>A0ABR6RD93_9BURK</name>
<dbReference type="EMBL" id="JACHKZ010000005">
    <property type="protein sequence ID" value="MBB6577125.1"/>
    <property type="molecule type" value="Genomic_DNA"/>
</dbReference>
<reference evidence="1 2" key="1">
    <citation type="submission" date="2020-08" db="EMBL/GenBank/DDBJ databases">
        <title>Functional genomics of gut bacteria from endangered species of beetles.</title>
        <authorList>
            <person name="Carlos-Shanley C."/>
        </authorList>
    </citation>
    <scope>NUCLEOTIDE SEQUENCE [LARGE SCALE GENOMIC DNA]</scope>
    <source>
        <strain evidence="1 2">S00124</strain>
    </source>
</reference>
<dbReference type="RefSeq" id="WP_267906707.1">
    <property type="nucleotide sequence ID" value="NZ_JACHKZ010000005.1"/>
</dbReference>
<accession>A0ABR6RD93</accession>
<protein>
    <submittedName>
        <fullName evidence="1">Uncharacterized protein</fullName>
    </submittedName>
</protein>
<gene>
    <name evidence="1" type="ORF">HNP33_001176</name>
</gene>
<evidence type="ECO:0000313" key="1">
    <source>
        <dbReference type="EMBL" id="MBB6577125.1"/>
    </source>
</evidence>
<comment type="caution">
    <text evidence="1">The sequence shown here is derived from an EMBL/GenBank/DDBJ whole genome shotgun (WGS) entry which is preliminary data.</text>
</comment>
<proteinExistence type="predicted"/>
<keyword evidence="2" id="KW-1185">Reference proteome</keyword>
<evidence type="ECO:0000313" key="2">
    <source>
        <dbReference type="Proteomes" id="UP000562492"/>
    </source>
</evidence>
<dbReference type="Proteomes" id="UP000562492">
    <property type="component" value="Unassembled WGS sequence"/>
</dbReference>